<feature type="domain" description="UFSP1/2/DUB catalytic" evidence="3">
    <location>
        <begin position="25"/>
        <end position="208"/>
    </location>
</feature>
<accession>A0AAV2TRV3</accession>
<dbReference type="Pfam" id="PF07910">
    <property type="entry name" value="Peptidase_C78"/>
    <property type="match status" value="1"/>
</dbReference>
<organism evidence="4 5">
    <name type="scientific">Calicophoron daubneyi</name>
    <name type="common">Rumen fluke</name>
    <name type="synonym">Paramphistomum daubneyi</name>
    <dbReference type="NCBI Taxonomy" id="300641"/>
    <lineage>
        <taxon>Eukaryota</taxon>
        <taxon>Metazoa</taxon>
        <taxon>Spiralia</taxon>
        <taxon>Lophotrochozoa</taxon>
        <taxon>Platyhelminthes</taxon>
        <taxon>Trematoda</taxon>
        <taxon>Digenea</taxon>
        <taxon>Plagiorchiida</taxon>
        <taxon>Pronocephalata</taxon>
        <taxon>Paramphistomoidea</taxon>
        <taxon>Paramphistomidae</taxon>
        <taxon>Calicophoron</taxon>
    </lineage>
</organism>
<evidence type="ECO:0000313" key="4">
    <source>
        <dbReference type="EMBL" id="CAL5138934.1"/>
    </source>
</evidence>
<dbReference type="PANTHER" id="PTHR48153">
    <property type="entry name" value="UFM1-SPECIFIC PROTEASE 2"/>
    <property type="match status" value="1"/>
</dbReference>
<evidence type="ECO:0000256" key="1">
    <source>
        <dbReference type="ARBA" id="ARBA00008552"/>
    </source>
</evidence>
<dbReference type="EMBL" id="CAXLJL010000556">
    <property type="protein sequence ID" value="CAL5138934.1"/>
    <property type="molecule type" value="Genomic_DNA"/>
</dbReference>
<comment type="similarity">
    <text evidence="1">Belongs to the peptidase C78 family.</text>
</comment>
<evidence type="ECO:0000259" key="3">
    <source>
        <dbReference type="Pfam" id="PF07910"/>
    </source>
</evidence>
<dbReference type="PANTHER" id="PTHR48153:SF3">
    <property type="entry name" value="INACTIVE UFM1-SPECIFIC PROTEASE 1"/>
    <property type="match status" value="1"/>
</dbReference>
<name>A0AAV2TRV3_CALDB</name>
<reference evidence="4" key="1">
    <citation type="submission" date="2024-06" db="EMBL/GenBank/DDBJ databases">
        <authorList>
            <person name="Liu X."/>
            <person name="Lenzi L."/>
            <person name="Haldenby T S."/>
            <person name="Uol C."/>
        </authorList>
    </citation>
    <scope>NUCLEOTIDE SEQUENCE</scope>
</reference>
<gene>
    <name evidence="4" type="ORF">CDAUBV1_LOCUS13997</name>
</gene>
<sequence length="211" mass="23751">MLVLNLTNCLKSVGCAADRSSVVGFVGDCHYYHYGAQQTEDQGWGCGYRTLQTILSWYQLKEQKLPCVPTLRSIQDVLINIGDKPEGFRNSRGWIGAFECGLIIQTLVKHDFRILHIPDGRFLDKDVHTLSEHFHQTGSPVMMGGRDDNFSKGILAISVHPLTTMLLVCDPHYYSSGEEPSLEKLAEGGWIKWLSTQDLCERGFYNLCLPL</sequence>
<evidence type="ECO:0000313" key="5">
    <source>
        <dbReference type="Proteomes" id="UP001497525"/>
    </source>
</evidence>
<dbReference type="InterPro" id="IPR012462">
    <property type="entry name" value="UFSP1/2_DUB_cat"/>
</dbReference>
<comment type="caution">
    <text evidence="4">The sequence shown here is derived from an EMBL/GenBank/DDBJ whole genome shotgun (WGS) entry which is preliminary data.</text>
</comment>
<dbReference type="GO" id="GO:0071567">
    <property type="term" value="F:deUFMylase activity"/>
    <property type="evidence" value="ECO:0007669"/>
    <property type="project" value="TreeGrafter"/>
</dbReference>
<dbReference type="Gene3D" id="3.90.70.130">
    <property type="match status" value="1"/>
</dbReference>
<proteinExistence type="inferred from homology"/>
<protein>
    <recommendedName>
        <fullName evidence="3">UFSP1/2/DUB catalytic domain-containing protein</fullName>
    </recommendedName>
</protein>
<evidence type="ECO:0000256" key="2">
    <source>
        <dbReference type="ARBA" id="ARBA00022801"/>
    </source>
</evidence>
<dbReference type="AlphaFoldDB" id="A0AAV2TRV3"/>
<keyword evidence="2" id="KW-0378">Hydrolase</keyword>
<dbReference type="Proteomes" id="UP001497525">
    <property type="component" value="Unassembled WGS sequence"/>
</dbReference>